<protein>
    <submittedName>
        <fullName evidence="2">YitT family protein</fullName>
    </submittedName>
</protein>
<reference evidence="2 3" key="1">
    <citation type="submission" date="2018-12" db="EMBL/GenBank/DDBJ databases">
        <title>YIM 101343 draft genome.</title>
        <authorList>
            <person name="Chen X."/>
        </authorList>
    </citation>
    <scope>NUCLEOTIDE SEQUENCE [LARGE SCALE GENOMIC DNA]</scope>
    <source>
        <strain evidence="2 3">YIM 101343</strain>
    </source>
</reference>
<proteinExistence type="predicted"/>
<keyword evidence="1" id="KW-0472">Membrane</keyword>
<sequence length="223" mass="24314">MEKLQPRRLALLVTGMLFMAFGIALSVRSDLGTTTISSLPYVLSLISPLTLGMTTIIFNIGLVLIQVLLLRSRFQAFQLLQIPLAVVFGLFNDLALWLTSWVTYSAYWQQWLIVLIGLLLLSTGICFQISANTLMLAGEAVVLAISTELSRVFGRRRLFVFGYVKIGFDLITVISAIILGLLFAGAVVGVREGTIAAAFLIGTIVKRIQPVIGPPLVRFRGGA</sequence>
<keyword evidence="3" id="KW-1185">Reference proteome</keyword>
<dbReference type="RefSeq" id="WP_126120293.1">
    <property type="nucleotide sequence ID" value="NZ_RXHJ01000005.1"/>
</dbReference>
<keyword evidence="1" id="KW-1133">Transmembrane helix</keyword>
<comment type="caution">
    <text evidence="2">The sequence shown here is derived from an EMBL/GenBank/DDBJ whole genome shotgun (WGS) entry which is preliminary data.</text>
</comment>
<organism evidence="2 3">
    <name type="scientific">Corynebacterium hylobatis</name>
    <dbReference type="NCBI Taxonomy" id="1859290"/>
    <lineage>
        <taxon>Bacteria</taxon>
        <taxon>Bacillati</taxon>
        <taxon>Actinomycetota</taxon>
        <taxon>Actinomycetes</taxon>
        <taxon>Mycobacteriales</taxon>
        <taxon>Corynebacteriaceae</taxon>
        <taxon>Corynebacterium</taxon>
    </lineage>
</organism>
<feature type="transmembrane region" description="Helical" evidence="1">
    <location>
        <begin position="166"/>
        <end position="190"/>
    </location>
</feature>
<gene>
    <name evidence="2" type="ORF">EAH68_05375</name>
</gene>
<evidence type="ECO:0000313" key="3">
    <source>
        <dbReference type="Proteomes" id="UP000274907"/>
    </source>
</evidence>
<feature type="transmembrane region" description="Helical" evidence="1">
    <location>
        <begin position="82"/>
        <end position="102"/>
    </location>
</feature>
<dbReference type="AlphaFoldDB" id="A0A430I096"/>
<accession>A0A430I096</accession>
<dbReference type="EMBL" id="RXHJ01000005">
    <property type="protein sequence ID" value="RSZ64423.1"/>
    <property type="molecule type" value="Genomic_DNA"/>
</dbReference>
<feature type="transmembrane region" description="Helical" evidence="1">
    <location>
        <begin position="42"/>
        <end position="70"/>
    </location>
</feature>
<feature type="transmembrane region" description="Helical" evidence="1">
    <location>
        <begin position="134"/>
        <end position="154"/>
    </location>
</feature>
<feature type="transmembrane region" description="Helical" evidence="1">
    <location>
        <begin position="108"/>
        <end position="127"/>
    </location>
</feature>
<dbReference type="Proteomes" id="UP000274907">
    <property type="component" value="Unassembled WGS sequence"/>
</dbReference>
<evidence type="ECO:0000256" key="1">
    <source>
        <dbReference type="SAM" id="Phobius"/>
    </source>
</evidence>
<evidence type="ECO:0000313" key="2">
    <source>
        <dbReference type="EMBL" id="RSZ64423.1"/>
    </source>
</evidence>
<name>A0A430I096_9CORY</name>
<dbReference type="InterPro" id="IPR038750">
    <property type="entry name" value="YczE/YyaS-like"/>
</dbReference>
<dbReference type="Pfam" id="PF19700">
    <property type="entry name" value="DUF6198"/>
    <property type="match status" value="1"/>
</dbReference>
<dbReference type="PANTHER" id="PTHR40078">
    <property type="entry name" value="INTEGRAL MEMBRANE PROTEIN-RELATED"/>
    <property type="match status" value="1"/>
</dbReference>
<dbReference type="PANTHER" id="PTHR40078:SF1">
    <property type="entry name" value="INTEGRAL MEMBRANE PROTEIN"/>
    <property type="match status" value="1"/>
</dbReference>
<dbReference type="OrthoDB" id="87655at2"/>
<keyword evidence="1" id="KW-0812">Transmembrane</keyword>